<dbReference type="InterPro" id="IPR036872">
    <property type="entry name" value="CH_dom_sf"/>
</dbReference>
<feature type="compositionally biased region" description="Basic and acidic residues" evidence="2">
    <location>
        <begin position="1289"/>
        <end position="1310"/>
    </location>
</feature>
<sequence length="2208" mass="252799">MSDILCEWLNREVKLSRTVDPKSFPKEFSTGYLIGEILHKYELQDDFNQFSQSRVANSKLNNFSRLEPTFQLLGVQFDQNEAQNIMTEQHGAATKLLYQLYVALEKKKKAGLTGVAMEAMRPAAPAKLQGIESKLYRERLRNLMPRQTDLRLQQVSEHFEMKSKHMENKIACIQLAEQQKVQKIQEEERAQDIEKHRKGRRRQNEIMARIQAAIIQIPKPPRNRTLKAIEAQKLLKKKKEAEDVYMEIKTFEEFMRKESPTSSSSQVTDSNVQDTLQIQELDTTAPNATAQTTTELLSTYSDDDYIRKIQKRLEEDSFAREQREKRRRKMLMEQLIAHEAQEEAYREEQLINRLMRQSQQERRIAVQLMHVRHEKEVLWQNRIFREKQYEERRLKEFQEALDREAALAKQEKIDYEEHICKERDLHEKIAAERAEARYKKHYSMCWEVIDQIIDLSAKTGEYRMLTNNLIPVKLMRDWKELFFNGKPIYEQVSIEPLPTEPTPEQLVELDKMNLLDEKDYDEYKSMVGEWCPPEEHSGSKPRPNNNILGHVVHRLMDIVYPPMPEHPPPVFPPFPIQGCVLGKLFSGKSTCVKFLEEACNIQVLSIDTLVQDSIKAFHESEKKSESSLIPQEAEGSGKQNEVLKRPPSASASQVSETVPKSMSLDGTKGNGLVGKESSHQEIKSSESKDEVSRLSVRACLGAASEKLLKKGQNIPDELLVDIMVEAIKRTPQKKGWVMDGFPMTINQAKLLEKALKGSDSDKAETKDEKSKKPSLVTDPAAPKDLPLSPPAFDFALLLDISDTTVLERVAGMKDKSGSSQIQLEDSDQASDLELKEREKINLVRDQIKHRIAGFLDNWPKLEKWFSVQQNILVKVNGETEKNLLCKRIKEILLEEIAKKENRRKELEKTESEKKQEVPTPLPQAETLTVPADKNKETESPSQDKEHMLAKSKSAKELPKKSESFKDKKIMKDEAPKGKDAANKPGSVRGKSPGKKSSPATPEDLPSPTPVGPPPIKPGSDEWVYVDEPLPKEIPGFLVPYWETVENTYENTIKTILRCLREEQYSVIHYLADNRNHFKDYLKRPDHKQEFVSQWQSDYNAIADDLWEDEETKAELHQRVTDLRDRLWDICENRREEAEQEHSDIMNDGWLPDHIGILMNHFFSLMQVEVDRFQDTKRFLHDYYRGMEGKMPTEACQEFTRIPLLDIVNVEQSVDQSKSRRIPMVPRRPPSPEINVIKQKSKAFQLKSNKEENSSESIIFNFGADEKLIIDTWQAAVTAISNMVTAEIQSKEAEEEKERQQLEKKEQERQKPSQAAGGKGGGKDAKDSKKPPPKSLTKKKGVPSPAPVVEATPIPLTPEELKKQELKLKMKQEYFSALEYEEEAAKSRLQLIKIKALTFVEELVMKAEETYKCMEKWLGARFLAEMASVDKLTEVARHHIECSTRIQYELVLDETDFFISNDVKVIPDPIPPPRPSPVETSVNGTLTISQLSTLHKQFLQVAPKAIKALKHFKGKNISPNKSKVGDEGKEIQCFEHQAKGNRQFLKTWLTKYPWLKYDDKRGIMFCSLCRKHNVNLGENIHNFCSGTDIFKLEFINVHHSSEAHAWASCMEAASSATGDQASTEQMLKSMSKVTLGRIENIFRTCHAIAKCGRPFTDLDWMCKLDDMKGVDIGSMFRNDKSARTFIHYIAEVERRALKEKLEKCKFFSLISDGVADNAIKEGAVVYIRFASEGKVHCQIVGVQSVDKSDASTIKNAIVKTLQINLQVNLSSQDWSRKLVGFGSDGADVMVGENNGVAKLLKEIQPCVQSVHCFAHRLELAYKGALKSIQLYTTLSGLLQNMYYFYHNSPLNKSNLKSTYETLKLRPAIPSRIGGTRWLSRLQTALQILLKGYPAILLHMNKMQGDPSASNHQKAKCLLKLLLKMEVVKFSHFLLDIINVLNILSRVTQDRNSSIADIFATMQSTLETLQMYKTRSGPKERLVDAVTHFHGHQLVGNENIFPVRTKVLSNLVRRLHDCFCDASQDVLRATTIGSFRLWPDKIKQEFGEREVSILTKHYQPILEGANVKVDEVDTEWSMLKLELYDRFQNIRSLTWDSVNSDYSHKYPNILMLVDLILTLPASSAEAERGFSQMKLTLMQLHSKGMSESVTDLMIIQLNSPDIKKFDPEKAIHLWNSAWQRQRRLQTAYMITNGRSDCSSDSDFDSHYGSD</sequence>
<name>A0A452J6J3_9SAUR</name>
<dbReference type="Gene3D" id="3.40.50.300">
    <property type="entry name" value="P-loop containing nucleotide triphosphate hydrolases"/>
    <property type="match status" value="1"/>
</dbReference>
<dbReference type="InterPro" id="IPR027417">
    <property type="entry name" value="P-loop_NTPase"/>
</dbReference>
<dbReference type="PROSITE" id="PS50021">
    <property type="entry name" value="CH"/>
    <property type="match status" value="1"/>
</dbReference>
<dbReference type="InterPro" id="IPR008906">
    <property type="entry name" value="HATC_C_dom"/>
</dbReference>
<dbReference type="InterPro" id="IPR001715">
    <property type="entry name" value="CH_dom"/>
</dbReference>
<dbReference type="Pfam" id="PF25431">
    <property type="entry name" value="zf-C17orf113"/>
    <property type="match status" value="1"/>
</dbReference>
<evidence type="ECO:0000259" key="3">
    <source>
        <dbReference type="PROSITE" id="PS50021"/>
    </source>
</evidence>
<evidence type="ECO:0000256" key="1">
    <source>
        <dbReference type="SAM" id="Coils"/>
    </source>
</evidence>
<protein>
    <recommendedName>
        <fullName evidence="3">Calponin-homology (CH) domain-containing protein</fullName>
    </recommendedName>
</protein>
<dbReference type="InterPro" id="IPR012337">
    <property type="entry name" value="RNaseH-like_sf"/>
</dbReference>
<keyword evidence="1" id="KW-0175">Coiled coil</keyword>
<dbReference type="GO" id="GO:0046983">
    <property type="term" value="F:protein dimerization activity"/>
    <property type="evidence" value="ECO:0007669"/>
    <property type="project" value="InterPro"/>
</dbReference>
<feature type="compositionally biased region" description="Basic and acidic residues" evidence="2">
    <location>
        <begin position="902"/>
        <end position="916"/>
    </location>
</feature>
<dbReference type="PANTHER" id="PTHR14919:SF0">
    <property type="entry name" value="SPERM FLAGELLAR PROTEIN 2"/>
    <property type="match status" value="1"/>
</dbReference>
<dbReference type="GO" id="GO:0005737">
    <property type="term" value="C:cytoplasm"/>
    <property type="evidence" value="ECO:0007669"/>
    <property type="project" value="UniProtKB-ARBA"/>
</dbReference>
<evidence type="ECO:0000256" key="2">
    <source>
        <dbReference type="SAM" id="MobiDB-lite"/>
    </source>
</evidence>
<dbReference type="InterPro" id="IPR052634">
    <property type="entry name" value="Sperm_flagellar-bone_growth"/>
</dbReference>
<reference evidence="5" key="1">
    <citation type="journal article" date="2017" name="PLoS ONE">
        <title>The Agassiz's desert tortoise genome provides a resource for the conservation of a threatened species.</title>
        <authorList>
            <person name="Tollis M."/>
            <person name="DeNardo D.F."/>
            <person name="Cornelius J.A."/>
            <person name="Dolby G.A."/>
            <person name="Edwards T."/>
            <person name="Henen B.T."/>
            <person name="Karl A.E."/>
            <person name="Murphy R.W."/>
            <person name="Kusumi K."/>
        </authorList>
    </citation>
    <scope>NUCLEOTIDE SEQUENCE [LARGE SCALE GENOMIC DNA]</scope>
</reference>
<proteinExistence type="predicted"/>
<evidence type="ECO:0000313" key="4">
    <source>
        <dbReference type="Ensembl" id="ENSGAGP00000035973.1"/>
    </source>
</evidence>
<dbReference type="PANTHER" id="PTHR14919">
    <property type="entry name" value="KPL2-RELATED"/>
    <property type="match status" value="1"/>
</dbReference>
<dbReference type="SUPFAM" id="SSF52540">
    <property type="entry name" value="P-loop containing nucleoside triphosphate hydrolases"/>
    <property type="match status" value="1"/>
</dbReference>
<feature type="compositionally biased region" description="Pro residues" evidence="2">
    <location>
        <begin position="1004"/>
        <end position="1016"/>
    </location>
</feature>
<keyword evidence="5" id="KW-1185">Reference proteome</keyword>
<feature type="region of interest" description="Disordered" evidence="2">
    <location>
        <begin position="902"/>
        <end position="1022"/>
    </location>
</feature>
<dbReference type="InterPro" id="IPR010441">
    <property type="entry name" value="CH_2"/>
</dbReference>
<feature type="coiled-coil region" evidence="1">
    <location>
        <begin position="328"/>
        <end position="357"/>
    </location>
</feature>
<organism evidence="4 5">
    <name type="scientific">Gopherus agassizii</name>
    <name type="common">Agassiz's desert tortoise</name>
    <dbReference type="NCBI Taxonomy" id="38772"/>
    <lineage>
        <taxon>Eukaryota</taxon>
        <taxon>Metazoa</taxon>
        <taxon>Chordata</taxon>
        <taxon>Craniata</taxon>
        <taxon>Vertebrata</taxon>
        <taxon>Euteleostomi</taxon>
        <taxon>Archelosauria</taxon>
        <taxon>Testudinata</taxon>
        <taxon>Testudines</taxon>
        <taxon>Cryptodira</taxon>
        <taxon>Durocryptodira</taxon>
        <taxon>Testudinoidea</taxon>
        <taxon>Testudinidae</taxon>
        <taxon>Gopherus</taxon>
    </lineage>
</organism>
<dbReference type="Pfam" id="PF06294">
    <property type="entry name" value="CH_2"/>
    <property type="match status" value="1"/>
</dbReference>
<dbReference type="GO" id="GO:0002177">
    <property type="term" value="C:manchette"/>
    <property type="evidence" value="ECO:0007669"/>
    <property type="project" value="TreeGrafter"/>
</dbReference>
<dbReference type="Ensembl" id="ENSGAGT00000040723.1">
    <property type="protein sequence ID" value="ENSGAGP00000035974.1"/>
    <property type="gene ID" value="ENSGAGG00000025502.1"/>
</dbReference>
<dbReference type="InterPro" id="IPR057456">
    <property type="entry name" value="Znf_C17orf113"/>
</dbReference>
<reference evidence="4" key="2">
    <citation type="submission" date="2025-05" db="UniProtKB">
        <authorList>
            <consortium name="Ensembl"/>
        </authorList>
    </citation>
    <scope>IDENTIFICATION</scope>
</reference>
<dbReference type="GO" id="GO:0007288">
    <property type="term" value="P:sperm axoneme assembly"/>
    <property type="evidence" value="ECO:0007669"/>
    <property type="project" value="TreeGrafter"/>
</dbReference>
<feature type="compositionally biased region" description="Basic and acidic residues" evidence="2">
    <location>
        <begin position="756"/>
        <end position="771"/>
    </location>
</feature>
<feature type="compositionally biased region" description="Polar residues" evidence="2">
    <location>
        <begin position="649"/>
        <end position="660"/>
    </location>
</feature>
<dbReference type="STRING" id="38772.ENSGAGP00000035972"/>
<dbReference type="Pfam" id="PF00406">
    <property type="entry name" value="ADK"/>
    <property type="match status" value="1"/>
</dbReference>
<accession>A0A452J6J3</accession>
<dbReference type="Ensembl" id="ENSGAGT00000040722.1">
    <property type="protein sequence ID" value="ENSGAGP00000035973.1"/>
    <property type="gene ID" value="ENSGAGG00000025502.1"/>
</dbReference>
<dbReference type="SUPFAM" id="SSF53098">
    <property type="entry name" value="Ribonuclease H-like"/>
    <property type="match status" value="1"/>
</dbReference>
<dbReference type="Proteomes" id="UP000291020">
    <property type="component" value="Unassembled WGS sequence"/>
</dbReference>
<feature type="domain" description="Calponin-homology (CH)" evidence="3">
    <location>
        <begin position="1"/>
        <end position="105"/>
    </location>
</feature>
<feature type="compositionally biased region" description="Basic and acidic residues" evidence="2">
    <location>
        <begin position="932"/>
        <end position="981"/>
    </location>
</feature>
<feature type="compositionally biased region" description="Basic and acidic residues" evidence="2">
    <location>
        <begin position="1320"/>
        <end position="1329"/>
    </location>
</feature>
<evidence type="ECO:0000313" key="5">
    <source>
        <dbReference type="Proteomes" id="UP000291020"/>
    </source>
</evidence>
<dbReference type="Pfam" id="PF05699">
    <property type="entry name" value="Dimer_Tnp_hAT"/>
    <property type="match status" value="1"/>
</dbReference>
<feature type="region of interest" description="Disordered" evidence="2">
    <location>
        <begin position="620"/>
        <end position="688"/>
    </location>
</feature>
<dbReference type="InterPro" id="IPR054517">
    <property type="entry name" value="SPEF2_D5"/>
</dbReference>
<dbReference type="Gene3D" id="1.10.418.10">
    <property type="entry name" value="Calponin-like domain"/>
    <property type="match status" value="1"/>
</dbReference>
<dbReference type="Pfam" id="PF22946">
    <property type="entry name" value="SPEF2_D5"/>
    <property type="match status" value="1"/>
</dbReference>
<dbReference type="Ensembl" id="ENSGAGT00000040721.1">
    <property type="protein sequence ID" value="ENSGAGP00000035972.1"/>
    <property type="gene ID" value="ENSGAGG00000025502.1"/>
</dbReference>
<feature type="region of interest" description="Disordered" evidence="2">
    <location>
        <begin position="1289"/>
        <end position="1355"/>
    </location>
</feature>
<dbReference type="GO" id="GO:0097225">
    <property type="term" value="C:sperm midpiece"/>
    <property type="evidence" value="ECO:0007669"/>
    <property type="project" value="TreeGrafter"/>
</dbReference>
<feature type="compositionally biased region" description="Basic and acidic residues" evidence="2">
    <location>
        <begin position="676"/>
        <end position="688"/>
    </location>
</feature>
<feature type="region of interest" description="Disordered" evidence="2">
    <location>
        <begin position="756"/>
        <end position="783"/>
    </location>
</feature>